<dbReference type="GO" id="GO:0005544">
    <property type="term" value="F:calcium-dependent phospholipid binding"/>
    <property type="evidence" value="ECO:0007669"/>
    <property type="project" value="InterPro"/>
</dbReference>
<feature type="chain" id="PRO_5004254589" evidence="1">
    <location>
        <begin position="23"/>
        <end position="246"/>
    </location>
</feature>
<organism evidence="2">
    <name type="scientific">Schistosoma japonicum</name>
    <name type="common">Blood fluke</name>
    <dbReference type="NCBI Taxonomy" id="6182"/>
    <lineage>
        <taxon>Eukaryota</taxon>
        <taxon>Metazoa</taxon>
        <taxon>Spiralia</taxon>
        <taxon>Lophotrochozoa</taxon>
        <taxon>Platyhelminthes</taxon>
        <taxon>Trematoda</taxon>
        <taxon>Digenea</taxon>
        <taxon>Strigeidida</taxon>
        <taxon>Schistosomatoidea</taxon>
        <taxon>Schistosomatidae</taxon>
        <taxon>Schistosoma</taxon>
    </lineage>
</organism>
<evidence type="ECO:0000313" key="2">
    <source>
        <dbReference type="EMBL" id="AAX25826.2"/>
    </source>
</evidence>
<keyword evidence="1" id="KW-0732">Signal</keyword>
<dbReference type="InterPro" id="IPR037104">
    <property type="entry name" value="Annexin_sf"/>
</dbReference>
<proteinExistence type="evidence at transcript level"/>
<dbReference type="EMBL" id="AY809937">
    <property type="protein sequence ID" value="AAX25826.2"/>
    <property type="molecule type" value="mRNA"/>
</dbReference>
<feature type="non-terminal residue" evidence="2">
    <location>
        <position position="1"/>
    </location>
</feature>
<feature type="non-terminal residue" evidence="2">
    <location>
        <position position="246"/>
    </location>
</feature>
<name>Q5C3E9_SCHJA</name>
<protein>
    <submittedName>
        <fullName evidence="2">SJCHGC05504 protein</fullName>
    </submittedName>
</protein>
<dbReference type="GO" id="GO:0005509">
    <property type="term" value="F:calcium ion binding"/>
    <property type="evidence" value="ECO:0007669"/>
    <property type="project" value="InterPro"/>
</dbReference>
<evidence type="ECO:0000256" key="1">
    <source>
        <dbReference type="SAM" id="SignalP"/>
    </source>
</evidence>
<dbReference type="AlphaFoldDB" id="Q5C3E9"/>
<accession>Q5C3E9</accession>
<feature type="signal peptide" evidence="1">
    <location>
        <begin position="1"/>
        <end position="22"/>
    </location>
</feature>
<dbReference type="Gene3D" id="1.10.220.10">
    <property type="entry name" value="Annexin"/>
    <property type="match status" value="1"/>
</dbReference>
<reference evidence="2" key="1">
    <citation type="journal article" date="2006" name="PLoS Pathog.">
        <title>New perspectives on host-parasite interplay by comparative transcriptomic and proteomic analyses of Schistosoma japonicum.</title>
        <authorList>
            <person name="Liu F."/>
            <person name="Lu J."/>
            <person name="Hu W."/>
            <person name="Wang S.Y."/>
            <person name="Cui S.J."/>
            <person name="Chi M."/>
            <person name="Yan Q."/>
            <person name="Wang X.R."/>
            <person name="Song H.D."/>
            <person name="Xu X.N."/>
            <person name="Wang J.J."/>
            <person name="Zhang X.L."/>
            <person name="Zhang X."/>
            <person name="Wang Z.Q."/>
            <person name="Xue C.L."/>
            <person name="Brindley P.J."/>
            <person name="McManus D.P."/>
            <person name="Yang P.Y."/>
            <person name="Feng Z."/>
            <person name="Chen Z."/>
            <person name="Han Z.G."/>
        </authorList>
    </citation>
    <scope>NUCLEOTIDE SEQUENCE</scope>
</reference>
<sequence>LLNLTNHLYFILMEILLMLFQSYDKQTSIFIRSPLHYINSEGIFYEPTIITTYEFSDEENAQRIGSANEDQKSETLLNVLLSNTYTRRQQIVHHYNRIFNKTIEEEVKTIKPEAMKSLIEGLLTDTSILLADELYKSIIKMDLQTATSILIDLWGQEFNQIEKVYKINTNEAIWKSIEAYYGQSVRFLLQCTVETRMIEPKQEDAIKGRGGKPIVNEKAVSKSYHNFMPILASKGNTEQKLSDLLC</sequence>
<dbReference type="SUPFAM" id="SSF47874">
    <property type="entry name" value="Annexin"/>
    <property type="match status" value="1"/>
</dbReference>